<dbReference type="PROSITE" id="PS50970">
    <property type="entry name" value="HCY"/>
    <property type="match status" value="1"/>
</dbReference>
<dbReference type="PANTHER" id="PTHR46015">
    <property type="entry name" value="ZGC:172121"/>
    <property type="match status" value="1"/>
</dbReference>
<keyword evidence="1 5" id="KW-0489">Methyltransferase</keyword>
<comment type="cofactor">
    <cofactor evidence="5">
        <name>Zn(2+)</name>
        <dbReference type="ChEBI" id="CHEBI:29105"/>
    </cofactor>
</comment>
<evidence type="ECO:0000313" key="7">
    <source>
        <dbReference type="EMBL" id="MDR6243606.1"/>
    </source>
</evidence>
<dbReference type="InterPro" id="IPR003726">
    <property type="entry name" value="HCY_dom"/>
</dbReference>
<organism evidence="7 8">
    <name type="scientific">Paenibacillus hunanensis</name>
    <dbReference type="NCBI Taxonomy" id="539262"/>
    <lineage>
        <taxon>Bacteria</taxon>
        <taxon>Bacillati</taxon>
        <taxon>Bacillota</taxon>
        <taxon>Bacilli</taxon>
        <taxon>Bacillales</taxon>
        <taxon>Paenibacillaceae</taxon>
        <taxon>Paenibacillus</taxon>
    </lineage>
</organism>
<proteinExistence type="predicted"/>
<dbReference type="GO" id="GO:0008168">
    <property type="term" value="F:methyltransferase activity"/>
    <property type="evidence" value="ECO:0007669"/>
    <property type="project" value="UniProtKB-KW"/>
</dbReference>
<feature type="binding site" evidence="5">
    <location>
        <position position="240"/>
    </location>
    <ligand>
        <name>Zn(2+)</name>
        <dbReference type="ChEBI" id="CHEBI:29105"/>
    </ligand>
</feature>
<dbReference type="NCBIfam" id="NF007020">
    <property type="entry name" value="PRK09485.1"/>
    <property type="match status" value="1"/>
</dbReference>
<evidence type="ECO:0000256" key="4">
    <source>
        <dbReference type="ARBA" id="ARBA00022833"/>
    </source>
</evidence>
<dbReference type="InterPro" id="IPR051486">
    <property type="entry name" value="Hcy_S-methyltransferase"/>
</dbReference>
<keyword evidence="8" id="KW-1185">Reference proteome</keyword>
<comment type="caution">
    <text evidence="7">The sequence shown here is derived from an EMBL/GenBank/DDBJ whole genome shotgun (WGS) entry which is preliminary data.</text>
</comment>
<feature type="domain" description="Hcy-binding" evidence="6">
    <location>
        <begin position="2"/>
        <end position="320"/>
    </location>
</feature>
<keyword evidence="3 5" id="KW-0479">Metal-binding</keyword>
<name>A0ABU1IWL9_9BACL</name>
<feature type="binding site" evidence="5">
    <location>
        <position position="306"/>
    </location>
    <ligand>
        <name>Zn(2+)</name>
        <dbReference type="ChEBI" id="CHEBI:29105"/>
    </ligand>
</feature>
<dbReference type="Proteomes" id="UP001185028">
    <property type="component" value="Unassembled WGS sequence"/>
</dbReference>
<dbReference type="PANTHER" id="PTHR46015:SF1">
    <property type="entry name" value="HOMOCYSTEINE S-METHYLTRANSFERASE-LIKE ISOFORM 1"/>
    <property type="match status" value="1"/>
</dbReference>
<dbReference type="Gene3D" id="3.20.20.330">
    <property type="entry name" value="Homocysteine-binding-like domain"/>
    <property type="match status" value="1"/>
</dbReference>
<keyword evidence="4 5" id="KW-0862">Zinc</keyword>
<dbReference type="InterPro" id="IPR036589">
    <property type="entry name" value="HCY_dom_sf"/>
</dbReference>
<evidence type="ECO:0000256" key="1">
    <source>
        <dbReference type="ARBA" id="ARBA00022603"/>
    </source>
</evidence>
<feature type="binding site" evidence="5">
    <location>
        <position position="305"/>
    </location>
    <ligand>
        <name>Zn(2+)</name>
        <dbReference type="ChEBI" id="CHEBI:29105"/>
    </ligand>
</feature>
<dbReference type="PIRSF" id="PIRSF037505">
    <property type="entry name" value="Betaine_HMT"/>
    <property type="match status" value="1"/>
</dbReference>
<dbReference type="Pfam" id="PF02574">
    <property type="entry name" value="S-methyl_trans"/>
    <property type="match status" value="1"/>
</dbReference>
<dbReference type="InterPro" id="IPR017226">
    <property type="entry name" value="BHMT-like"/>
</dbReference>
<gene>
    <name evidence="7" type="ORF">JOC58_001493</name>
</gene>
<evidence type="ECO:0000256" key="2">
    <source>
        <dbReference type="ARBA" id="ARBA00022679"/>
    </source>
</evidence>
<dbReference type="GO" id="GO:0032259">
    <property type="term" value="P:methylation"/>
    <property type="evidence" value="ECO:0007669"/>
    <property type="project" value="UniProtKB-KW"/>
</dbReference>
<sequence>MNHIKNILDQYPLIILDGAMATELEKDGADLNDDLWSARLLLDNPQAIAGVHRRYFEAGADCAITASYQATVSGFMERGLSAEDATALIARSVQLAVQERDAFWKGYTDATPVQDAGGQALASRPRPLVAASVGPYGAYLADGSEYRGDYGLSEQELYDFHYDRMRILIEAGADVLACETIPCLVEAQAIVRALEQFPNVYAWISFSARDGAHISSGEAVTDCAVWLDGHEQVAALGINCTALEYIPALIEAISAHTSKPILVYPNSGEQYDPVTKTWHGTACAGSYGEHARTWYELGARLIGGCCRTTPADIAEVGAAIRS</sequence>
<evidence type="ECO:0000256" key="5">
    <source>
        <dbReference type="PROSITE-ProRule" id="PRU00333"/>
    </source>
</evidence>
<protein>
    <submittedName>
        <fullName evidence="7">Homocysteine S-methyltransferase</fullName>
        <ecNumber evidence="7">2.1.1.10</ecNumber>
    </submittedName>
</protein>
<dbReference type="SUPFAM" id="SSF82282">
    <property type="entry name" value="Homocysteine S-methyltransferase"/>
    <property type="match status" value="1"/>
</dbReference>
<evidence type="ECO:0000313" key="8">
    <source>
        <dbReference type="Proteomes" id="UP001185028"/>
    </source>
</evidence>
<reference evidence="7 8" key="1">
    <citation type="submission" date="2023-07" db="EMBL/GenBank/DDBJ databases">
        <title>Genomic Encyclopedia of Type Strains, Phase IV (KMG-IV): sequencing the most valuable type-strain genomes for metagenomic binning, comparative biology and taxonomic classification.</title>
        <authorList>
            <person name="Goeker M."/>
        </authorList>
    </citation>
    <scope>NUCLEOTIDE SEQUENCE [LARGE SCALE GENOMIC DNA]</scope>
    <source>
        <strain evidence="7 8">DSM 22170</strain>
    </source>
</reference>
<keyword evidence="2 5" id="KW-0808">Transferase</keyword>
<dbReference type="EC" id="2.1.1.10" evidence="7"/>
<evidence type="ECO:0000256" key="3">
    <source>
        <dbReference type="ARBA" id="ARBA00022723"/>
    </source>
</evidence>
<dbReference type="EMBL" id="JAVDQH010000004">
    <property type="protein sequence ID" value="MDR6243606.1"/>
    <property type="molecule type" value="Genomic_DNA"/>
</dbReference>
<dbReference type="RefSeq" id="WP_188773780.1">
    <property type="nucleotide sequence ID" value="NZ_BMMB01000001.1"/>
</dbReference>
<accession>A0ABU1IWL9</accession>
<evidence type="ECO:0000259" key="6">
    <source>
        <dbReference type="PROSITE" id="PS50970"/>
    </source>
</evidence>